<sequence>MMSAVIGQLVRSKAGHDKGKVFVVVGVGEKWLCLADGQVRFSEKPKKKNVRHVQTINVFAADLAACTSSESLTDPMIKKAIKTYLSKFENQEE</sequence>
<organism evidence="1 2">
    <name type="scientific">Candidatus Scybalocola faecigallinarum</name>
    <dbReference type="NCBI Taxonomy" id="2840941"/>
    <lineage>
        <taxon>Bacteria</taxon>
        <taxon>Bacillati</taxon>
        <taxon>Bacillota</taxon>
        <taxon>Clostridia</taxon>
        <taxon>Lachnospirales</taxon>
        <taxon>Lachnospiraceae</taxon>
        <taxon>Lachnospiraceae incertae sedis</taxon>
        <taxon>Candidatus Scybalocola (ex Gilroy et al. 2021)</taxon>
    </lineage>
</organism>
<gene>
    <name evidence="1" type="ORF">IAB46_03960</name>
</gene>
<comment type="caution">
    <text evidence="1">The sequence shown here is derived from an EMBL/GenBank/DDBJ whole genome shotgun (WGS) entry which is preliminary data.</text>
</comment>
<evidence type="ECO:0000313" key="1">
    <source>
        <dbReference type="EMBL" id="HIS46712.1"/>
    </source>
</evidence>
<dbReference type="Proteomes" id="UP000823927">
    <property type="component" value="Unassembled WGS sequence"/>
</dbReference>
<protein>
    <submittedName>
        <fullName evidence="1">RNA-binding protein</fullName>
    </submittedName>
</protein>
<evidence type="ECO:0000313" key="2">
    <source>
        <dbReference type="Proteomes" id="UP000823927"/>
    </source>
</evidence>
<name>A0A9D1F411_9FIRM</name>
<dbReference type="InterPro" id="IPR014722">
    <property type="entry name" value="Rib_uL2_dom2"/>
</dbReference>
<accession>A0A9D1F411</accession>
<dbReference type="Gene3D" id="2.30.30.30">
    <property type="match status" value="1"/>
</dbReference>
<dbReference type="SUPFAM" id="SSF50104">
    <property type="entry name" value="Translation proteins SH3-like domain"/>
    <property type="match status" value="1"/>
</dbReference>
<dbReference type="InterPro" id="IPR008991">
    <property type="entry name" value="Translation_prot_SH3-like_sf"/>
</dbReference>
<dbReference type="AlphaFoldDB" id="A0A9D1F411"/>
<reference evidence="1" key="2">
    <citation type="journal article" date="2021" name="PeerJ">
        <title>Extensive microbial diversity within the chicken gut microbiome revealed by metagenomics and culture.</title>
        <authorList>
            <person name="Gilroy R."/>
            <person name="Ravi A."/>
            <person name="Getino M."/>
            <person name="Pursley I."/>
            <person name="Horton D.L."/>
            <person name="Alikhan N.F."/>
            <person name="Baker D."/>
            <person name="Gharbi K."/>
            <person name="Hall N."/>
            <person name="Watson M."/>
            <person name="Adriaenssens E.M."/>
            <person name="Foster-Nyarko E."/>
            <person name="Jarju S."/>
            <person name="Secka A."/>
            <person name="Antonio M."/>
            <person name="Oren A."/>
            <person name="Chaudhuri R.R."/>
            <person name="La Ragione R."/>
            <person name="Hildebrand F."/>
            <person name="Pallen M.J."/>
        </authorList>
    </citation>
    <scope>NUCLEOTIDE SEQUENCE</scope>
    <source>
        <strain evidence="1">CHK178-757</strain>
    </source>
</reference>
<reference evidence="1" key="1">
    <citation type="submission" date="2020-10" db="EMBL/GenBank/DDBJ databases">
        <authorList>
            <person name="Gilroy R."/>
        </authorList>
    </citation>
    <scope>NUCLEOTIDE SEQUENCE</scope>
    <source>
        <strain evidence="1">CHK178-757</strain>
    </source>
</reference>
<proteinExistence type="predicted"/>
<dbReference type="EMBL" id="DVIT01000015">
    <property type="protein sequence ID" value="HIS46712.1"/>
    <property type="molecule type" value="Genomic_DNA"/>
</dbReference>